<evidence type="ECO:0000256" key="4">
    <source>
        <dbReference type="ARBA" id="ARBA00022723"/>
    </source>
</evidence>
<accession>A0A1S8WY26</accession>
<dbReference type="PANTHER" id="PTHR11447">
    <property type="entry name" value="CELLULAR TUMOR ANTIGEN P53"/>
    <property type="match status" value="1"/>
</dbReference>
<proteinExistence type="inferred from homology"/>
<feature type="region of interest" description="Disordered" evidence="13">
    <location>
        <begin position="440"/>
        <end position="509"/>
    </location>
</feature>
<evidence type="ECO:0000256" key="5">
    <source>
        <dbReference type="ARBA" id="ARBA00022833"/>
    </source>
</evidence>
<evidence type="ECO:0000259" key="14">
    <source>
        <dbReference type="Pfam" id="PF00870"/>
    </source>
</evidence>
<evidence type="ECO:0000256" key="7">
    <source>
        <dbReference type="ARBA" id="ARBA00023125"/>
    </source>
</evidence>
<dbReference type="GO" id="GO:0046872">
    <property type="term" value="F:metal ion binding"/>
    <property type="evidence" value="ECO:0007669"/>
    <property type="project" value="UniProtKB-KW"/>
</dbReference>
<evidence type="ECO:0000256" key="9">
    <source>
        <dbReference type="ARBA" id="ARBA00023163"/>
    </source>
</evidence>
<dbReference type="EMBL" id="KV893375">
    <property type="protein sequence ID" value="OON19358.1"/>
    <property type="molecule type" value="Genomic_DNA"/>
</dbReference>
<feature type="non-terminal residue" evidence="15">
    <location>
        <position position="1"/>
    </location>
</feature>
<feature type="domain" description="p53 DNA-binding" evidence="14">
    <location>
        <begin position="284"/>
        <end position="442"/>
    </location>
</feature>
<dbReference type="InterPro" id="IPR008967">
    <property type="entry name" value="p53-like_TF_DNA-bd_sf"/>
</dbReference>
<comment type="similarity">
    <text evidence="2">Belongs to the p53 family.</text>
</comment>
<gene>
    <name evidence="15" type="ORF">X801_04776</name>
</gene>
<sequence length="958" mass="103870">VFRLLVDVRNALAEWSSTLAEDLILARPSTGPAVALQRHSAQAVKLKFLFNNKMRPSSADQPIIPTQPRTMERVLSRPGDSDPILAANLHSGLRPLQQSFPDRISQLINGAQNNTVSGGGSEPLSGGTASFNVGERARTGLALAMDLIRMPNVVDKTEHPTSVLSAAINRTTTPVCSPPVVSTPVTYTRQSSGFNVSPNGYTDLESAGPVRVDAMGDTAHPPKKLTSDDIPVLDSFPGYYGFDLYRPLCGDTYEASDTKPSTAFFFFKDEHGWTNLYSKKTPTWWTLSYWCQRQPPEGSFIRLTPVYGTADKQQEVIQRCFEDFMSVPTSAMSRYSIVLVGNSLADYFFDPVTERLCVTLPYERPKEGCEYSQFNGKFMCFNSCLYNGGQGNKKPLFLIITLERLVAGTEPSKGQCEVLGRQCIKFRSCACPKRDKENSERRTGELSSYHMAGFGKRKKDGDRTDRSGKKGRSHSIDFTTSTAKSARHPASRWGSPTTESHIHGSNVDDGFEVRHSADQYGDAEVGQTVINYNGRSYHLLLVPTGLPGGIETLSGVRLGLLRTWLYTSANNIMDKKNGGLISTGPTDQTAIKPEVDADKETTLPANDSDDVYSSPVNGRASVDSALQQLLVAEMQLAHVLRERFVQNQGPYHHSRDSTDSQPNSDGAVGLGLGSLDESVNPGQEFSQACAVGPLSSDSGISTDLGQQHHHLSHPQHLGHRNSMGFTQQSHLISDMFSAAPTTHRGSILPGTAVNTSSAGSYEVDYASRFSAPSNNHLYTSNQSNEHPADLRSSLGYAYPAELIGTYALVQQASASPGSTISSGHPSLPAKPQSVPVRNAGTRQNIGSSMSVPESVATALSVNLNHAFTSSAFYPTHYFTARPNSSSDQTSSLLDNFSRNQLVASVSGAQSNFCFHPSVGNGALAETLLLPEEVLSSYLERDKGYDEANGVTHTSIGRH</sequence>
<comment type="subcellular location">
    <subcellularLocation>
        <location evidence="1">Nucleus</location>
    </subcellularLocation>
</comment>
<dbReference type="Pfam" id="PF00870">
    <property type="entry name" value="P53"/>
    <property type="match status" value="1"/>
</dbReference>
<feature type="compositionally biased region" description="Basic and acidic residues" evidence="13">
    <location>
        <begin position="459"/>
        <end position="468"/>
    </location>
</feature>
<feature type="region of interest" description="Disordered" evidence="13">
    <location>
        <begin position="649"/>
        <end position="679"/>
    </location>
</feature>
<dbReference type="AlphaFoldDB" id="A0A1S8WY26"/>
<keyword evidence="5 11" id="KW-0862">Zinc</keyword>
<evidence type="ECO:0000313" key="15">
    <source>
        <dbReference type="EMBL" id="OON19358.1"/>
    </source>
</evidence>
<dbReference type="GO" id="GO:0006915">
    <property type="term" value="P:apoptotic process"/>
    <property type="evidence" value="ECO:0007669"/>
    <property type="project" value="UniProtKB-KW"/>
</dbReference>
<evidence type="ECO:0000256" key="11">
    <source>
        <dbReference type="PIRSR" id="PIRSR602117-1"/>
    </source>
</evidence>
<evidence type="ECO:0000313" key="16">
    <source>
        <dbReference type="Proteomes" id="UP000243686"/>
    </source>
</evidence>
<comment type="cofactor">
    <cofactor evidence="11">
        <name>Zn(2+)</name>
        <dbReference type="ChEBI" id="CHEBI:29105"/>
    </cofactor>
    <text evidence="11">Binds 1 zinc ion per subunit.</text>
</comment>
<dbReference type="InterPro" id="IPR011615">
    <property type="entry name" value="p53_DNA-bd"/>
</dbReference>
<evidence type="ECO:0000256" key="1">
    <source>
        <dbReference type="ARBA" id="ARBA00004123"/>
    </source>
</evidence>
<keyword evidence="9" id="KW-0804">Transcription</keyword>
<organism evidence="15 16">
    <name type="scientific">Opisthorchis viverrini</name>
    <name type="common">Southeast Asian liver fluke</name>
    <dbReference type="NCBI Taxonomy" id="6198"/>
    <lineage>
        <taxon>Eukaryota</taxon>
        <taxon>Metazoa</taxon>
        <taxon>Spiralia</taxon>
        <taxon>Lophotrochozoa</taxon>
        <taxon>Platyhelminthes</taxon>
        <taxon>Trematoda</taxon>
        <taxon>Digenea</taxon>
        <taxon>Opisthorchiida</taxon>
        <taxon>Opisthorchiata</taxon>
        <taxon>Opisthorchiidae</taxon>
        <taxon>Opisthorchis</taxon>
    </lineage>
</organism>
<evidence type="ECO:0000256" key="8">
    <source>
        <dbReference type="ARBA" id="ARBA00023159"/>
    </source>
</evidence>
<dbReference type="PRINTS" id="PR00386">
    <property type="entry name" value="P53SUPPRESSR"/>
</dbReference>
<evidence type="ECO:0000256" key="12">
    <source>
        <dbReference type="PIRSR" id="PIRSR602117-2"/>
    </source>
</evidence>
<evidence type="ECO:0000256" key="13">
    <source>
        <dbReference type="SAM" id="MobiDB-lite"/>
    </source>
</evidence>
<feature type="binding site" evidence="11">
    <location>
        <position position="384"/>
    </location>
    <ligand>
        <name>Zn(2+)</name>
        <dbReference type="ChEBI" id="CHEBI:29105"/>
    </ligand>
</feature>
<keyword evidence="10" id="KW-0539">Nucleus</keyword>
<dbReference type="Proteomes" id="UP000243686">
    <property type="component" value="Unassembled WGS sequence"/>
</dbReference>
<keyword evidence="3" id="KW-0053">Apoptosis</keyword>
<name>A0A1S8WY26_OPIVI</name>
<dbReference type="GO" id="GO:0000978">
    <property type="term" value="F:RNA polymerase II cis-regulatory region sequence-specific DNA binding"/>
    <property type="evidence" value="ECO:0007669"/>
    <property type="project" value="TreeGrafter"/>
</dbReference>
<feature type="binding site" evidence="11">
    <location>
        <position position="380"/>
    </location>
    <ligand>
        <name>Zn(2+)</name>
        <dbReference type="ChEBI" id="CHEBI:29105"/>
    </ligand>
</feature>
<feature type="non-terminal residue" evidence="15">
    <location>
        <position position="958"/>
    </location>
</feature>
<keyword evidence="6" id="KW-0805">Transcription regulation</keyword>
<dbReference type="GO" id="GO:0005634">
    <property type="term" value="C:nucleus"/>
    <property type="evidence" value="ECO:0007669"/>
    <property type="project" value="UniProtKB-SubCell"/>
</dbReference>
<feature type="compositionally biased region" description="Basic residues" evidence="13">
    <location>
        <begin position="707"/>
        <end position="716"/>
    </location>
</feature>
<dbReference type="InterPro" id="IPR012346">
    <property type="entry name" value="p53/RUNT-type_TF_DNA-bd_sf"/>
</dbReference>
<evidence type="ECO:0000256" key="6">
    <source>
        <dbReference type="ARBA" id="ARBA00023015"/>
    </source>
</evidence>
<evidence type="ECO:0000256" key="3">
    <source>
        <dbReference type="ARBA" id="ARBA00022703"/>
    </source>
</evidence>
<evidence type="ECO:0000256" key="2">
    <source>
        <dbReference type="ARBA" id="ARBA00006167"/>
    </source>
</evidence>
<dbReference type="SUPFAM" id="SSF49417">
    <property type="entry name" value="p53-like transcription factors"/>
    <property type="match status" value="1"/>
</dbReference>
<dbReference type="PANTHER" id="PTHR11447:SF16">
    <property type="entry name" value="P53 PROTEIN LONG FORM VARIANT 1"/>
    <property type="match status" value="1"/>
</dbReference>
<reference evidence="15 16" key="1">
    <citation type="submission" date="2015-03" db="EMBL/GenBank/DDBJ databases">
        <title>Draft genome of the nematode, Opisthorchis viverrini.</title>
        <authorList>
            <person name="Mitreva M."/>
        </authorList>
    </citation>
    <scope>NUCLEOTIDE SEQUENCE [LARGE SCALE GENOMIC DNA]</scope>
    <source>
        <strain evidence="15">Khon Kaen</strain>
    </source>
</reference>
<evidence type="ECO:0000256" key="10">
    <source>
        <dbReference type="ARBA" id="ARBA00023242"/>
    </source>
</evidence>
<keyword evidence="8" id="KW-0010">Activator</keyword>
<feature type="region of interest" description="Disordered" evidence="13">
    <location>
        <begin position="596"/>
        <end position="617"/>
    </location>
</feature>
<keyword evidence="7 15" id="KW-0238">DNA-binding</keyword>
<feature type="region of interest" description="Disordered" evidence="13">
    <location>
        <begin position="697"/>
        <end position="716"/>
    </location>
</feature>
<feature type="site" description="Interaction with DNA" evidence="12">
    <location>
        <position position="259"/>
    </location>
</feature>
<keyword evidence="16" id="KW-1185">Reference proteome</keyword>
<dbReference type="Gene3D" id="2.60.40.720">
    <property type="match status" value="1"/>
</dbReference>
<protein>
    <submittedName>
        <fullName evidence="15">p53 DNA-binding domain protein</fullName>
    </submittedName>
</protein>
<feature type="region of interest" description="Disordered" evidence="13">
    <location>
        <begin position="111"/>
        <end position="131"/>
    </location>
</feature>
<dbReference type="InterPro" id="IPR002117">
    <property type="entry name" value="p53_tumour_suppressor"/>
</dbReference>
<feature type="binding site" evidence="11">
    <location>
        <position position="320"/>
    </location>
    <ligand>
        <name>Zn(2+)</name>
        <dbReference type="ChEBI" id="CHEBI:29105"/>
    </ligand>
</feature>
<keyword evidence="4 11" id="KW-0479">Metal-binding</keyword>
<dbReference type="GO" id="GO:0000981">
    <property type="term" value="F:DNA-binding transcription factor activity, RNA polymerase II-specific"/>
    <property type="evidence" value="ECO:0007669"/>
    <property type="project" value="TreeGrafter"/>
</dbReference>